<evidence type="ECO:0000259" key="3">
    <source>
        <dbReference type="Pfam" id="PF20639"/>
    </source>
</evidence>
<accession>E4ZRV1</accession>
<dbReference type="GO" id="GO:0070860">
    <property type="term" value="C:RNA polymerase I core factor complex"/>
    <property type="evidence" value="ECO:0007669"/>
    <property type="project" value="TreeGrafter"/>
</dbReference>
<feature type="compositionally biased region" description="Pro residues" evidence="1">
    <location>
        <begin position="811"/>
        <end position="823"/>
    </location>
</feature>
<dbReference type="InterPro" id="IPR048536">
    <property type="entry name" value="Rrn6_K-rich"/>
</dbReference>
<dbReference type="GO" id="GO:0042790">
    <property type="term" value="P:nucleolar large rRNA transcription by RNA polymerase I"/>
    <property type="evidence" value="ECO:0007669"/>
    <property type="project" value="TreeGrafter"/>
</dbReference>
<dbReference type="Proteomes" id="UP000002668">
    <property type="component" value="Genome"/>
</dbReference>
<dbReference type="GeneID" id="13285114"/>
<evidence type="ECO:0000313" key="5">
    <source>
        <dbReference type="EMBL" id="CBX93948.1"/>
    </source>
</evidence>
<evidence type="ECO:0000313" key="6">
    <source>
        <dbReference type="Proteomes" id="UP000002668"/>
    </source>
</evidence>
<dbReference type="InterPro" id="IPR048535">
    <property type="entry name" value="RRN6_beta-prop"/>
</dbReference>
<dbReference type="EMBL" id="FP929116">
    <property type="protein sequence ID" value="CBX93948.1"/>
    <property type="molecule type" value="Genomic_DNA"/>
</dbReference>
<dbReference type="OMA" id="DLPMTQV"/>
<dbReference type="InParanoid" id="E4ZRV1"/>
<dbReference type="Pfam" id="PF11578">
    <property type="entry name" value="DUF3237"/>
    <property type="match status" value="1"/>
</dbReference>
<dbReference type="GO" id="GO:0001179">
    <property type="term" value="F:RNA polymerase I general transcription initiation factor binding"/>
    <property type="evidence" value="ECO:0007669"/>
    <property type="project" value="TreeGrafter"/>
</dbReference>
<sequence length="1181" mass="131071">MAEPTLGTLNYGHPGAAFYDLDNGQWSFTRQHVARRLKQIRPWKNAASLESTLAVPASTQFPVVIAQAHRTSTQKVFRRLVHERPQLAPSSKIVPELALTSAVIEKTAATYDPLVGNLFSFGSTTARDLHDGPRRIAAMPAGEAGNILRLITTNCVERLSWNSDKGVCVEGTTLRSANYGYWNENAAPIQQVCFAQSEDKNTLLAVRLPTKTVLLRTTYHHRPRASNRSRFFRLPASTIKAQSILSLDMNETGGTPHVHIAFNPDYQYQFGIVDQKCTWSVWDIEHGRKGDVYSMTRLVKGSIFPPDVDEPAGEDGWARILWVGDINTLVVCCRRQMSVVTRKGDTFAYLTCPSPFAKRSLDWILDVQQHPKFKSRFFVLTSTSLILMAVTTSSEALNATVGRAGAYVLASWKHYRGTEDFTLHLCVQRPLDDELKVVLYSRLNHLVQVYSFTDRLSNAAARLMISDPVPLDLVVDSAGNIAQLHIEPMQYGEVMENNLSPGLFQFPMKGDVRFYRIIVVQTDFSIHELVVCAFDRTLQLESTFKSDVPVFTKILSKHRSRNAKEDIEEGDDFIVPDDLEPLEVPTTMTPSQTPRWTQNWSRSSTRSGLDYGLLYDALNRTDDVQGVSVDIATVTNRFKQVLTAVQDATRTPVGTLMDAVGSKLDVPDVDEASSMLQELLQRQTGNAGDDAAVIRHIASARILNLCENEDPTIADIYDKILENWVAPLPRDIPVHIRRRKERLARLIAVEVMLASQRVYHEKLPPTVIASEGGTSQDGGVTLPILTLKPVDSSQSLPTPPHSSIPSSSMPPSSPPMPFIPPAPSDTIARLSRHLRMRDITPTSTVIPPNVHRLLGHWSMGIDPHTYDWSAMEDTLREETLDETSQKQRQKDRKKQERREKRQERENELMKSKAGGQPLAFPQSSQGPTLPGFGSSSQMPSQSYTQVTLPGRGFRGPGNTDILAPMSQVEPGRFGGRPDLKKKKKKKGRGCQGESSMELLFSERGWRANSTRFTMPDGFPSLQPAFTVRVDIDTAIPVGGQSGTNLIIVPMVSGTVKSEPGFEPALDAELHGVGYDYIHNDASNENMRLDVRSQLKNSDGTILAMFYKGTVTLTPAVQALLGKAPDAKTTDYGDSFVTFTFETGSEKYKDLQNGTYVASGHFIKEPGVKGVIVEYKVSKVVV</sequence>
<keyword evidence="6" id="KW-1185">Reference proteome</keyword>
<protein>
    <recommendedName>
        <fullName evidence="7">RNA polymerase I-specific transcription initiation factor RRN6-like protein</fullName>
    </recommendedName>
</protein>
<feature type="compositionally biased region" description="Basic residues" evidence="1">
    <location>
        <begin position="979"/>
        <end position="988"/>
    </location>
</feature>
<dbReference type="Gene3D" id="2.40.160.20">
    <property type="match status" value="1"/>
</dbReference>
<evidence type="ECO:0000256" key="1">
    <source>
        <dbReference type="SAM" id="MobiDB-lite"/>
    </source>
</evidence>
<dbReference type="Pfam" id="PF20640">
    <property type="entry name" value="Rrn6_HB"/>
    <property type="match status" value="1"/>
</dbReference>
<evidence type="ECO:0000259" key="4">
    <source>
        <dbReference type="Pfam" id="PF20640"/>
    </source>
</evidence>
<dbReference type="GO" id="GO:0001163">
    <property type="term" value="F:RNA polymerase I transcription regulatory region sequence-specific DNA binding"/>
    <property type="evidence" value="ECO:0007669"/>
    <property type="project" value="TreeGrafter"/>
</dbReference>
<organism evidence="6">
    <name type="scientific">Leptosphaeria maculans (strain JN3 / isolate v23.1.3 / race Av1-4-5-6-7-8)</name>
    <name type="common">Blackleg fungus</name>
    <name type="synonym">Phoma lingam</name>
    <dbReference type="NCBI Taxonomy" id="985895"/>
    <lineage>
        <taxon>Eukaryota</taxon>
        <taxon>Fungi</taxon>
        <taxon>Dikarya</taxon>
        <taxon>Ascomycota</taxon>
        <taxon>Pezizomycotina</taxon>
        <taxon>Dothideomycetes</taxon>
        <taxon>Pleosporomycetidae</taxon>
        <taxon>Pleosporales</taxon>
        <taxon>Pleosporineae</taxon>
        <taxon>Leptosphaeriaceae</taxon>
        <taxon>Plenodomus</taxon>
        <taxon>Plenodomus lingam/Leptosphaeria maculans species complex</taxon>
    </lineage>
</organism>
<feature type="compositionally biased region" description="Basic and acidic residues" evidence="1">
    <location>
        <begin position="893"/>
        <end position="910"/>
    </location>
</feature>
<feature type="domain" description="RRN6 beta-propeller" evidence="2">
    <location>
        <begin position="112"/>
        <end position="473"/>
    </location>
</feature>
<feature type="compositionally biased region" description="Polar residues" evidence="1">
    <location>
        <begin position="921"/>
        <end position="947"/>
    </location>
</feature>
<dbReference type="AlphaFoldDB" id="E4ZRV1"/>
<dbReference type="InterPro" id="IPR048537">
    <property type="entry name" value="RRN6_HB"/>
</dbReference>
<evidence type="ECO:0008006" key="7">
    <source>
        <dbReference type="Google" id="ProtNLM"/>
    </source>
</evidence>
<feature type="region of interest" description="Disordered" evidence="1">
    <location>
        <begin position="790"/>
        <end position="825"/>
    </location>
</feature>
<proteinExistence type="predicted"/>
<dbReference type="HOGENOM" id="CLU_005807_1_0_1"/>
<dbReference type="eggNOG" id="ENOG502QRAW">
    <property type="taxonomic scope" value="Eukaryota"/>
</dbReference>
<reference evidence="6" key="1">
    <citation type="journal article" date="2011" name="Nat. Commun.">
        <title>Effector diversification within compartments of the Leptosphaeria maculans genome affected by Repeat-Induced Point mutations.</title>
        <authorList>
            <person name="Rouxel T."/>
            <person name="Grandaubert J."/>
            <person name="Hane J.K."/>
            <person name="Hoede C."/>
            <person name="van de Wouw A.P."/>
            <person name="Couloux A."/>
            <person name="Dominguez V."/>
            <person name="Anthouard V."/>
            <person name="Bally P."/>
            <person name="Bourras S."/>
            <person name="Cozijnsen A.J."/>
            <person name="Ciuffetti L.M."/>
            <person name="Degrave A."/>
            <person name="Dilmaghani A."/>
            <person name="Duret L."/>
            <person name="Fudal I."/>
            <person name="Goodwin S.B."/>
            <person name="Gout L."/>
            <person name="Glaser N."/>
            <person name="Linglin J."/>
            <person name="Kema G.H.J."/>
            <person name="Lapalu N."/>
            <person name="Lawrence C.B."/>
            <person name="May K."/>
            <person name="Meyer M."/>
            <person name="Ollivier B."/>
            <person name="Poulain J."/>
            <person name="Schoch C.L."/>
            <person name="Simon A."/>
            <person name="Spatafora J.W."/>
            <person name="Stachowiak A."/>
            <person name="Turgeon B.G."/>
            <person name="Tyler B.M."/>
            <person name="Vincent D."/>
            <person name="Weissenbach J."/>
            <person name="Amselem J."/>
            <person name="Quesneville H."/>
            <person name="Oliver R.P."/>
            <person name="Wincker P."/>
            <person name="Balesdent M.-H."/>
            <person name="Howlett B.J."/>
        </authorList>
    </citation>
    <scope>NUCLEOTIDE SEQUENCE [LARGE SCALE GENOMIC DNA]</scope>
    <source>
        <strain evidence="6">JN3 / isolate v23.1.3 / race Av1-4-5-6-7-8</strain>
    </source>
</reference>
<feature type="domain" description="RRN6 helical bundle" evidence="4">
    <location>
        <begin position="568"/>
        <end position="755"/>
    </location>
</feature>
<dbReference type="PANTHER" id="PTHR28221:SF2">
    <property type="entry name" value="RNA POLYMERASE I-SPECIFIC TRANSCRIPTION INITIATION FACTOR RRN6"/>
    <property type="match status" value="1"/>
</dbReference>
<feature type="domain" description="RRN6 K-rich C-terminal" evidence="3">
    <location>
        <begin position="850"/>
        <end position="987"/>
    </location>
</feature>
<evidence type="ECO:0000259" key="2">
    <source>
        <dbReference type="Pfam" id="PF10214"/>
    </source>
</evidence>
<dbReference type="OrthoDB" id="4090074at2759"/>
<dbReference type="VEuPathDB" id="FungiDB:LEMA_P036220.1"/>
<dbReference type="Pfam" id="PF20639">
    <property type="entry name" value="Rrn6_K-rich"/>
    <property type="match status" value="1"/>
</dbReference>
<dbReference type="PANTHER" id="PTHR28221">
    <property type="entry name" value="RNA POLYMERASE I-SPECIFIC TRANSCRIPTION INITIATION FACTOR RRN6"/>
    <property type="match status" value="1"/>
</dbReference>
<dbReference type="Pfam" id="PF10214">
    <property type="entry name" value="Rrn6_beta-prop"/>
    <property type="match status" value="1"/>
</dbReference>
<dbReference type="InterPro" id="IPR019350">
    <property type="entry name" value="RNA_pol_I-sp_TIF_RRN6-like"/>
</dbReference>
<dbReference type="STRING" id="985895.E4ZRV1"/>
<gene>
    <name evidence="5" type="ORF">LEMA_P036220.1</name>
</gene>
<feature type="region of interest" description="Disordered" evidence="1">
    <location>
        <begin position="877"/>
        <end position="994"/>
    </location>
</feature>
<name>E4ZRV1_LEPMJ</name>